<dbReference type="AlphaFoldDB" id="A0A4R6RZE5"/>
<dbReference type="FunFam" id="3.90.700.10:FF:000002">
    <property type="entry name" value="L-aspartate oxidase"/>
    <property type="match status" value="1"/>
</dbReference>
<dbReference type="Gene3D" id="1.20.58.100">
    <property type="entry name" value="Fumarate reductase/succinate dehydrogenase flavoprotein-like, C-terminal domain"/>
    <property type="match status" value="1"/>
</dbReference>
<keyword evidence="9" id="KW-0560">Oxidoreductase</keyword>
<dbReference type="Pfam" id="PF00890">
    <property type="entry name" value="FAD_binding_2"/>
    <property type="match status" value="1"/>
</dbReference>
<dbReference type="InterPro" id="IPR005288">
    <property type="entry name" value="NadB"/>
</dbReference>
<comment type="catalytic activity">
    <reaction evidence="12">
        <text>L-aspartate + O2 = iminosuccinate + H2O2</text>
        <dbReference type="Rhea" id="RHEA:25876"/>
        <dbReference type="ChEBI" id="CHEBI:15379"/>
        <dbReference type="ChEBI" id="CHEBI:16240"/>
        <dbReference type="ChEBI" id="CHEBI:29991"/>
        <dbReference type="ChEBI" id="CHEBI:77875"/>
        <dbReference type="EC" id="1.4.3.16"/>
    </reaction>
    <physiologicalReaction direction="left-to-right" evidence="12">
        <dbReference type="Rhea" id="RHEA:25877"/>
    </physiologicalReaction>
</comment>
<keyword evidence="8" id="KW-0274">FAD</keyword>
<evidence type="ECO:0000256" key="3">
    <source>
        <dbReference type="ARBA" id="ARBA00008562"/>
    </source>
</evidence>
<keyword evidence="17" id="KW-1185">Reference proteome</keyword>
<dbReference type="Gene3D" id="3.90.700.10">
    <property type="entry name" value="Succinate dehydrogenase/fumarate reductase flavoprotein, catalytic domain"/>
    <property type="match status" value="1"/>
</dbReference>
<name>A0A4R6RZE5_9MICO</name>
<organism evidence="16 17">
    <name type="scientific">Leucobacter luti</name>
    <dbReference type="NCBI Taxonomy" id="340320"/>
    <lineage>
        <taxon>Bacteria</taxon>
        <taxon>Bacillati</taxon>
        <taxon>Actinomycetota</taxon>
        <taxon>Actinomycetes</taxon>
        <taxon>Micrococcales</taxon>
        <taxon>Microbacteriaceae</taxon>
        <taxon>Leucobacter</taxon>
    </lineage>
</organism>
<feature type="signal peptide" evidence="13">
    <location>
        <begin position="1"/>
        <end position="20"/>
    </location>
</feature>
<dbReference type="SUPFAM" id="SSF56425">
    <property type="entry name" value="Succinate dehydrogenase/fumarate reductase flavoprotein, catalytic domain"/>
    <property type="match status" value="1"/>
</dbReference>
<evidence type="ECO:0000313" key="17">
    <source>
        <dbReference type="Proteomes" id="UP000295601"/>
    </source>
</evidence>
<evidence type="ECO:0000256" key="7">
    <source>
        <dbReference type="ARBA" id="ARBA00022642"/>
    </source>
</evidence>
<keyword evidence="6" id="KW-0285">Flavoprotein</keyword>
<comment type="pathway">
    <text evidence="2">Cofactor biosynthesis; NAD(+) biosynthesis; iminoaspartate from L-aspartate (oxidase route): step 1/1.</text>
</comment>
<dbReference type="Gene3D" id="3.50.50.60">
    <property type="entry name" value="FAD/NAD(P)-binding domain"/>
    <property type="match status" value="1"/>
</dbReference>
<evidence type="ECO:0000256" key="8">
    <source>
        <dbReference type="ARBA" id="ARBA00022827"/>
    </source>
</evidence>
<evidence type="ECO:0000256" key="5">
    <source>
        <dbReference type="ARBA" id="ARBA00021901"/>
    </source>
</evidence>
<dbReference type="SUPFAM" id="SSF46977">
    <property type="entry name" value="Succinate dehydrogenase/fumarate reductase flavoprotein C-terminal domain"/>
    <property type="match status" value="1"/>
</dbReference>
<dbReference type="SUPFAM" id="SSF51905">
    <property type="entry name" value="FAD/NAD(P)-binding domain"/>
    <property type="match status" value="1"/>
</dbReference>
<dbReference type="PRINTS" id="PR00368">
    <property type="entry name" value="FADPNR"/>
</dbReference>
<accession>A0A4R6RZE5</accession>
<dbReference type="UniPathway" id="UPA00253">
    <property type="reaction ID" value="UER00326"/>
</dbReference>
<dbReference type="Pfam" id="PF02910">
    <property type="entry name" value="Succ_DH_flav_C"/>
    <property type="match status" value="1"/>
</dbReference>
<protein>
    <recommendedName>
        <fullName evidence="5">L-aspartate oxidase</fullName>
        <ecNumber evidence="4">1.4.3.16</ecNumber>
    </recommendedName>
    <alternativeName>
        <fullName evidence="11">Quinolinate synthase B</fullName>
    </alternativeName>
</protein>
<evidence type="ECO:0000259" key="14">
    <source>
        <dbReference type="Pfam" id="PF00890"/>
    </source>
</evidence>
<evidence type="ECO:0000256" key="2">
    <source>
        <dbReference type="ARBA" id="ARBA00004950"/>
    </source>
</evidence>
<evidence type="ECO:0000256" key="11">
    <source>
        <dbReference type="ARBA" id="ARBA00030386"/>
    </source>
</evidence>
<dbReference type="InterPro" id="IPR015939">
    <property type="entry name" value="Fum_Rdtase/Succ_DH_flav-like_C"/>
</dbReference>
<comment type="cofactor">
    <cofactor evidence="1">
        <name>FAD</name>
        <dbReference type="ChEBI" id="CHEBI:57692"/>
    </cofactor>
</comment>
<evidence type="ECO:0000256" key="10">
    <source>
        <dbReference type="ARBA" id="ARBA00029426"/>
    </source>
</evidence>
<dbReference type="EMBL" id="SNYA01000005">
    <property type="protein sequence ID" value="TDP91676.1"/>
    <property type="molecule type" value="Genomic_DNA"/>
</dbReference>
<dbReference type="InterPro" id="IPR036188">
    <property type="entry name" value="FAD/NAD-bd_sf"/>
</dbReference>
<dbReference type="Proteomes" id="UP000295601">
    <property type="component" value="Unassembled WGS sequence"/>
</dbReference>
<proteinExistence type="inferred from homology"/>
<evidence type="ECO:0000313" key="16">
    <source>
        <dbReference type="EMBL" id="TDP91676.1"/>
    </source>
</evidence>
<dbReference type="GO" id="GO:0034628">
    <property type="term" value="P:'de novo' NAD+ biosynthetic process from L-aspartate"/>
    <property type="evidence" value="ECO:0007669"/>
    <property type="project" value="TreeGrafter"/>
</dbReference>
<comment type="similarity">
    <text evidence="3">Belongs to the FAD-dependent oxidoreductase 2 family. NadB subfamily.</text>
</comment>
<evidence type="ECO:0000256" key="9">
    <source>
        <dbReference type="ARBA" id="ARBA00023002"/>
    </source>
</evidence>
<feature type="chain" id="PRO_5039276474" description="L-aspartate oxidase" evidence="13">
    <location>
        <begin position="21"/>
        <end position="559"/>
    </location>
</feature>
<dbReference type="RefSeq" id="WP_133617088.1">
    <property type="nucleotide sequence ID" value="NZ_SNYA01000005.1"/>
</dbReference>
<dbReference type="GO" id="GO:0008734">
    <property type="term" value="F:L-aspartate oxidase activity"/>
    <property type="evidence" value="ECO:0007669"/>
    <property type="project" value="UniProtKB-EC"/>
</dbReference>
<evidence type="ECO:0000256" key="13">
    <source>
        <dbReference type="SAM" id="SignalP"/>
    </source>
</evidence>
<comment type="caution">
    <text evidence="16">The sequence shown here is derived from an EMBL/GenBank/DDBJ whole genome shotgun (WGS) entry which is preliminary data.</text>
</comment>
<evidence type="ECO:0000256" key="4">
    <source>
        <dbReference type="ARBA" id="ARBA00012173"/>
    </source>
</evidence>
<dbReference type="InterPro" id="IPR027477">
    <property type="entry name" value="Succ_DH/fumarate_Rdtase_cat_sf"/>
</dbReference>
<feature type="domain" description="FAD-dependent oxidoreductase 2 FAD-binding" evidence="14">
    <location>
        <begin position="2"/>
        <end position="393"/>
    </location>
</feature>
<dbReference type="EC" id="1.4.3.16" evidence="4"/>
<reference evidence="16 17" key="1">
    <citation type="submission" date="2019-03" db="EMBL/GenBank/DDBJ databases">
        <title>Genomic analyses of the natural microbiome of Caenorhabditis elegans.</title>
        <authorList>
            <person name="Samuel B."/>
        </authorList>
    </citation>
    <scope>NUCLEOTIDE SEQUENCE [LARGE SCALE GENOMIC DNA]</scope>
    <source>
        <strain evidence="16 17">JUb18</strain>
    </source>
</reference>
<dbReference type="InterPro" id="IPR037099">
    <property type="entry name" value="Fum_R/Succ_DH_flav-like_C_sf"/>
</dbReference>
<sequence>MILIIGAGVAGLSCALAAGAAGAEVELVTPGALRPTADSLAGGNTALAQGGVAAAIGVGDRTADHLVDTMAAGAGLGDAQAAERLTVAGARIVRQLVRSGFPIDRGADGAPAFGLEGAHGRARIMHAGGDRTGAALHTFLLERVLEAAETGRIALTEGALAESLVREAGAVTGVVLRRSDGARVTRRAAATVLATGGYAGLFPGSSNHAGARGAGILLAAHAGAVLADLEFVQFHPTVLHASPRSGAAQATGMLISEAVRGAGAVLRDGSGARFMVGRHPLAELAPRDVVSREIHRVLRARGESTVWLDATGIECEAGRGALAREFPGISETVARFGLDWSREPIPVAPAAHYTMGGVASDLDGRTSVPGLFVAGEVAATGVHGANRLASNSLLEGLVFGEAAAHAAVSFAADSGSWLPRGDGFAALERDATIVAAPDHGERALGAQTEQRGAGDARDAAGADAAVRTAIAAGLGIERDADGLRAAATVFASHHSDAAALAGFVCLAAASREESRGAHLRADFPELNPAAAKRRGQRLNLAPTATLSSDTIPVRSMSSC</sequence>
<feature type="domain" description="Fumarate reductase/succinate dehydrogenase flavoprotein-like C-terminal" evidence="15">
    <location>
        <begin position="491"/>
        <end position="525"/>
    </location>
</feature>
<evidence type="ECO:0000259" key="15">
    <source>
        <dbReference type="Pfam" id="PF02910"/>
    </source>
</evidence>
<comment type="function">
    <text evidence="10">Catalyzes the oxidation of L-aspartate to iminoaspartate, the first step in the de novo biosynthesis of NAD(+).</text>
</comment>
<dbReference type="InterPro" id="IPR003953">
    <property type="entry name" value="FAD-dep_OxRdtase_2_FAD-bd"/>
</dbReference>
<evidence type="ECO:0000256" key="1">
    <source>
        <dbReference type="ARBA" id="ARBA00001974"/>
    </source>
</evidence>
<dbReference type="PANTHER" id="PTHR42716">
    <property type="entry name" value="L-ASPARTATE OXIDASE"/>
    <property type="match status" value="1"/>
</dbReference>
<dbReference type="OrthoDB" id="9805351at2"/>
<keyword evidence="13" id="KW-0732">Signal</keyword>
<gene>
    <name evidence="16" type="ORF">EDF62_2295</name>
</gene>
<dbReference type="PANTHER" id="PTHR42716:SF2">
    <property type="entry name" value="L-ASPARTATE OXIDASE, CHLOROPLASTIC"/>
    <property type="match status" value="1"/>
</dbReference>
<evidence type="ECO:0000256" key="12">
    <source>
        <dbReference type="ARBA" id="ARBA00048305"/>
    </source>
</evidence>
<keyword evidence="7" id="KW-0662">Pyridine nucleotide biosynthesis</keyword>
<evidence type="ECO:0000256" key="6">
    <source>
        <dbReference type="ARBA" id="ARBA00022630"/>
    </source>
</evidence>
<dbReference type="GO" id="GO:0033765">
    <property type="term" value="F:steroid dehydrogenase activity, acting on the CH-CH group of donors"/>
    <property type="evidence" value="ECO:0007669"/>
    <property type="project" value="UniProtKB-ARBA"/>
</dbReference>